<organism evidence="1 2">
    <name type="scientific">Ixodes persulcatus</name>
    <name type="common">Taiga tick</name>
    <dbReference type="NCBI Taxonomy" id="34615"/>
    <lineage>
        <taxon>Eukaryota</taxon>
        <taxon>Metazoa</taxon>
        <taxon>Ecdysozoa</taxon>
        <taxon>Arthropoda</taxon>
        <taxon>Chelicerata</taxon>
        <taxon>Arachnida</taxon>
        <taxon>Acari</taxon>
        <taxon>Parasitiformes</taxon>
        <taxon>Ixodida</taxon>
        <taxon>Ixodoidea</taxon>
        <taxon>Ixodidae</taxon>
        <taxon>Ixodinae</taxon>
        <taxon>Ixodes</taxon>
    </lineage>
</organism>
<gene>
    <name evidence="1" type="ORF">HPB47_027208</name>
</gene>
<evidence type="ECO:0000313" key="1">
    <source>
        <dbReference type="EMBL" id="KAG0425655.1"/>
    </source>
</evidence>
<proteinExistence type="predicted"/>
<reference evidence="1 2" key="1">
    <citation type="journal article" date="2020" name="Cell">
        <title>Large-Scale Comparative Analyses of Tick Genomes Elucidate Their Genetic Diversity and Vector Capacities.</title>
        <authorList>
            <consortium name="Tick Genome and Microbiome Consortium (TIGMIC)"/>
            <person name="Jia N."/>
            <person name="Wang J."/>
            <person name="Shi W."/>
            <person name="Du L."/>
            <person name="Sun Y."/>
            <person name="Zhan W."/>
            <person name="Jiang J.F."/>
            <person name="Wang Q."/>
            <person name="Zhang B."/>
            <person name="Ji P."/>
            <person name="Bell-Sakyi L."/>
            <person name="Cui X.M."/>
            <person name="Yuan T.T."/>
            <person name="Jiang B.G."/>
            <person name="Yang W.F."/>
            <person name="Lam T.T."/>
            <person name="Chang Q.C."/>
            <person name="Ding S.J."/>
            <person name="Wang X.J."/>
            <person name="Zhu J.G."/>
            <person name="Ruan X.D."/>
            <person name="Zhao L."/>
            <person name="Wei J.T."/>
            <person name="Ye R.Z."/>
            <person name="Que T.C."/>
            <person name="Du C.H."/>
            <person name="Zhou Y.H."/>
            <person name="Cheng J.X."/>
            <person name="Dai P.F."/>
            <person name="Guo W.B."/>
            <person name="Han X.H."/>
            <person name="Huang E.J."/>
            <person name="Li L.F."/>
            <person name="Wei W."/>
            <person name="Gao Y.C."/>
            <person name="Liu J.Z."/>
            <person name="Shao H.Z."/>
            <person name="Wang X."/>
            <person name="Wang C.C."/>
            <person name="Yang T.C."/>
            <person name="Huo Q.B."/>
            <person name="Li W."/>
            <person name="Chen H.Y."/>
            <person name="Chen S.E."/>
            <person name="Zhou L.G."/>
            <person name="Ni X.B."/>
            <person name="Tian J.H."/>
            <person name="Sheng Y."/>
            <person name="Liu T."/>
            <person name="Pan Y.S."/>
            <person name="Xia L.Y."/>
            <person name="Li J."/>
            <person name="Zhao F."/>
            <person name="Cao W.C."/>
        </authorList>
    </citation>
    <scope>NUCLEOTIDE SEQUENCE [LARGE SCALE GENOMIC DNA]</scope>
    <source>
        <strain evidence="1">Iper-2018</strain>
    </source>
</reference>
<comment type="caution">
    <text evidence="1">The sequence shown here is derived from an EMBL/GenBank/DDBJ whole genome shotgun (WGS) entry which is preliminary data.</text>
</comment>
<name>A0AC60PX42_IXOPE</name>
<protein>
    <submittedName>
        <fullName evidence="1">Uncharacterized protein</fullName>
    </submittedName>
</protein>
<dbReference type="Proteomes" id="UP000805193">
    <property type="component" value="Unassembled WGS sequence"/>
</dbReference>
<evidence type="ECO:0000313" key="2">
    <source>
        <dbReference type="Proteomes" id="UP000805193"/>
    </source>
</evidence>
<accession>A0AC60PX42</accession>
<keyword evidence="2" id="KW-1185">Reference proteome</keyword>
<dbReference type="EMBL" id="JABSTQ010009814">
    <property type="protein sequence ID" value="KAG0425655.1"/>
    <property type="molecule type" value="Genomic_DNA"/>
</dbReference>
<sequence length="576" mass="64255">MLRSRVVLACAFVTLLVGYVHSTPSCHLRERPLDHLYVCTGFTSPSDFEELIQRPLFYPNTTFVLRNSTLDHLPEGAFARLSVRDLELRNVQVTSFAGHDTAPFSGLETSLKKISFTEDSSLPESWGVLKNLRNLTALGLARMTRLNLTRDFENLPSNVRTIAVVSSTIESVDPNWLSNMDKLGAVVLRSSNFGQVNRAMFPTTAPNMWRIDLFLLKELSSRKPGGNVIFSPTGIYEALAMVYTGSRGESQAELSKVLGHDGAGLKNRDAVLSAYKKLYAFKNDSEMNVTLNVVNAVLVQEELRVLDGYKTELAEVFGAKLKTADFFNESSHVSSEINQWVRQKTGGKIQSVLPDGIPMNTVMLLLNAVYFKGTWLIKFDPEQTVQRPFYNHGTKFVAKDTMVLRGEIKHAWLLELDAQAVELPYKGERFSMVIVLPNSKTGLPKLRDNFSLKLMDEIDEELDVEKVHLKLPKFELKANYDLVPSLQRLGLKSVFTSDADLSGISGNRDLAVSDVKHASVIEVNEEGTAAASATSVGIVAKSIPQTANFYVDHPFLFYVHDVESRRVLFMGEVHEL</sequence>